<organism evidence="1">
    <name type="scientific">Tetraselmis sp. GSL018</name>
    <dbReference type="NCBI Taxonomy" id="582737"/>
    <lineage>
        <taxon>Eukaryota</taxon>
        <taxon>Viridiplantae</taxon>
        <taxon>Chlorophyta</taxon>
        <taxon>core chlorophytes</taxon>
        <taxon>Chlorodendrophyceae</taxon>
        <taxon>Chlorodendrales</taxon>
        <taxon>Chlorodendraceae</taxon>
        <taxon>Tetraselmis</taxon>
    </lineage>
</organism>
<sequence length="69" mass="7370">AARAAAAASSVVFLFPRKLVSEVKMRFASLPFSLSYPAFVESLSAYCPTCVTSQAPPIPERSCISLMKA</sequence>
<gene>
    <name evidence="1" type="ORF">TSPGSL018_10652</name>
</gene>
<feature type="non-terminal residue" evidence="1">
    <location>
        <position position="69"/>
    </location>
</feature>
<protein>
    <submittedName>
        <fullName evidence="1">Uncharacterized protein</fullName>
    </submittedName>
</protein>
<accession>A0A061S521</accession>
<dbReference type="AlphaFoldDB" id="A0A061S521"/>
<reference evidence="1" key="1">
    <citation type="submission" date="2014-05" db="EMBL/GenBank/DDBJ databases">
        <title>The transcriptome of the halophilic microalga Tetraselmis sp. GSL018 isolated from the Great Salt Lake, Utah.</title>
        <authorList>
            <person name="Jinkerson R.E."/>
            <person name="D'Adamo S."/>
            <person name="Posewitz M.C."/>
        </authorList>
    </citation>
    <scope>NUCLEOTIDE SEQUENCE</scope>
    <source>
        <strain evidence="1">GSL018</strain>
    </source>
</reference>
<proteinExistence type="predicted"/>
<dbReference type="EMBL" id="GBEZ01004993">
    <property type="protein sequence ID" value="JAC80272.1"/>
    <property type="molecule type" value="Transcribed_RNA"/>
</dbReference>
<feature type="non-terminal residue" evidence="1">
    <location>
        <position position="1"/>
    </location>
</feature>
<evidence type="ECO:0000313" key="1">
    <source>
        <dbReference type="EMBL" id="JAC80272.1"/>
    </source>
</evidence>
<name>A0A061S521_9CHLO</name>